<protein>
    <submittedName>
        <fullName evidence="2">Uncharacterized protein</fullName>
    </submittedName>
</protein>
<dbReference type="AlphaFoldDB" id="A0A8J2JFE6"/>
<name>A0A8J2JFE6_9HEXA</name>
<evidence type="ECO:0000256" key="1">
    <source>
        <dbReference type="SAM" id="MobiDB-lite"/>
    </source>
</evidence>
<sequence>MMRNLKSKIFQNGKGIFRFFIFYLVVHFEIIEANTVDQETIAEDKNDAAFPRIRRSTAESEHCKSLKAKKGEITGDQKRLTKTKTDNLKDSGLPKAVLADIQEIIDGFSKTSKSSEPVEIKMETEGDMQDEDIPTPTEGPLFSKEILVNSDNGKKLWSDPDCLPSLNPKSSSFEPPPTDETTYGDRGLPSENSPSPPGGKIPGVMPVSNGSLLGRRQKRSPKKKNNCRIVWVWPSSNKHKKPSCEDFLKKHGSTPPKQPDTSKSKNNDKYKVEIWKDENGDILFKATVEENTREGGKSKVDDSQKGDTILIKPQKKTSGKENSYVYLIFKESPVKPEDEEDMKEMEELNKLRDLHPIVTILWKKNGDHYCLTDVILRPIESLESLCEGIPHYLDYQRTIKDGAKDQKTSTLILESGSSPAKKLFGKGAHFSLASWYQLYRDIIIPDNFKGENFVVTETITEESTGRVQVVTIIWDEEIGNKGKIDLKLNYIKVGDPEISMQLFKLNGQTQERCPIKIKRLLFPHKGSQHLEEIGELNPNPTGRENVIESSAYEEHHSNFTESNNDSESSSQNATTVTQEDENEEVSRSLGGTGSRAPGVHSQLGIDRSMGGDKKQKKRRKKKKKKGEKSSRKSRGRSLQLNLKTNSNLGSVKGSALLRI</sequence>
<keyword evidence="3" id="KW-1185">Reference proteome</keyword>
<feature type="compositionally biased region" description="Basic residues" evidence="1">
    <location>
        <begin position="614"/>
        <end position="635"/>
    </location>
</feature>
<feature type="region of interest" description="Disordered" evidence="1">
    <location>
        <begin position="554"/>
        <end position="659"/>
    </location>
</feature>
<feature type="compositionally biased region" description="Basic residues" evidence="1">
    <location>
        <begin position="215"/>
        <end position="226"/>
    </location>
</feature>
<organism evidence="2 3">
    <name type="scientific">Allacma fusca</name>
    <dbReference type="NCBI Taxonomy" id="39272"/>
    <lineage>
        <taxon>Eukaryota</taxon>
        <taxon>Metazoa</taxon>
        <taxon>Ecdysozoa</taxon>
        <taxon>Arthropoda</taxon>
        <taxon>Hexapoda</taxon>
        <taxon>Collembola</taxon>
        <taxon>Symphypleona</taxon>
        <taxon>Sminthuridae</taxon>
        <taxon>Allacma</taxon>
    </lineage>
</organism>
<evidence type="ECO:0000313" key="2">
    <source>
        <dbReference type="EMBL" id="CAG7718646.1"/>
    </source>
</evidence>
<reference evidence="2" key="1">
    <citation type="submission" date="2021-06" db="EMBL/GenBank/DDBJ databases">
        <authorList>
            <person name="Hodson N. C."/>
            <person name="Mongue J. A."/>
            <person name="Jaron S. K."/>
        </authorList>
    </citation>
    <scope>NUCLEOTIDE SEQUENCE</scope>
</reference>
<dbReference type="EMBL" id="CAJVCH010054903">
    <property type="protein sequence ID" value="CAG7718646.1"/>
    <property type="molecule type" value="Genomic_DNA"/>
</dbReference>
<dbReference type="Proteomes" id="UP000708208">
    <property type="component" value="Unassembled WGS sequence"/>
</dbReference>
<feature type="compositionally biased region" description="Low complexity" evidence="1">
    <location>
        <begin position="559"/>
        <end position="572"/>
    </location>
</feature>
<evidence type="ECO:0000313" key="3">
    <source>
        <dbReference type="Proteomes" id="UP000708208"/>
    </source>
</evidence>
<accession>A0A8J2JFE6</accession>
<proteinExistence type="predicted"/>
<feature type="compositionally biased region" description="Basic and acidic residues" evidence="1">
    <location>
        <begin position="260"/>
        <end position="269"/>
    </location>
</feature>
<comment type="caution">
    <text evidence="2">The sequence shown here is derived from an EMBL/GenBank/DDBJ whole genome shotgun (WGS) entry which is preliminary data.</text>
</comment>
<gene>
    <name evidence="2" type="ORF">AFUS01_LOCUS8021</name>
</gene>
<feature type="compositionally biased region" description="Polar residues" evidence="1">
    <location>
        <begin position="638"/>
        <end position="649"/>
    </location>
</feature>
<feature type="region of interest" description="Disordered" evidence="1">
    <location>
        <begin position="153"/>
        <end position="269"/>
    </location>
</feature>